<accession>A0A1H0UHI4</accession>
<evidence type="ECO:0000256" key="4">
    <source>
        <dbReference type="ARBA" id="ARBA00022741"/>
    </source>
</evidence>
<dbReference type="SMART" id="SM00382">
    <property type="entry name" value="AAA"/>
    <property type="match status" value="1"/>
</dbReference>
<keyword evidence="4" id="KW-0547">Nucleotide-binding</keyword>
<dbReference type="STRING" id="91360.SAMN05660330_03542"/>
<keyword evidence="3" id="KW-1003">Cell membrane</keyword>
<reference evidence="8 9" key="1">
    <citation type="submission" date="2016-10" db="EMBL/GenBank/DDBJ databases">
        <authorList>
            <person name="de Groot N.N."/>
        </authorList>
    </citation>
    <scope>NUCLEOTIDE SEQUENCE [LARGE SCALE GENOMIC DNA]</scope>
    <source>
        <strain evidence="8 9">DSM 12130</strain>
    </source>
</reference>
<dbReference type="PROSITE" id="PS00211">
    <property type="entry name" value="ABC_TRANSPORTER_1"/>
    <property type="match status" value="1"/>
</dbReference>
<dbReference type="PANTHER" id="PTHR42788">
    <property type="entry name" value="TAURINE IMPORT ATP-BINDING PROTEIN-RELATED"/>
    <property type="match status" value="1"/>
</dbReference>
<evidence type="ECO:0000313" key="8">
    <source>
        <dbReference type="EMBL" id="SDP65306.1"/>
    </source>
</evidence>
<keyword evidence="6" id="KW-0472">Membrane</keyword>
<name>A0A1H0UHI4_9BACT</name>
<dbReference type="InterPro" id="IPR017871">
    <property type="entry name" value="ABC_transporter-like_CS"/>
</dbReference>
<dbReference type="InterPro" id="IPR050166">
    <property type="entry name" value="ABC_transporter_ATP-bind"/>
</dbReference>
<evidence type="ECO:0000259" key="7">
    <source>
        <dbReference type="PROSITE" id="PS50893"/>
    </source>
</evidence>
<dbReference type="GO" id="GO:0005886">
    <property type="term" value="C:plasma membrane"/>
    <property type="evidence" value="ECO:0007669"/>
    <property type="project" value="UniProtKB-SubCell"/>
</dbReference>
<evidence type="ECO:0000256" key="2">
    <source>
        <dbReference type="ARBA" id="ARBA00022448"/>
    </source>
</evidence>
<dbReference type="InterPro" id="IPR027417">
    <property type="entry name" value="P-loop_NTPase"/>
</dbReference>
<dbReference type="PROSITE" id="PS50893">
    <property type="entry name" value="ABC_TRANSPORTER_2"/>
    <property type="match status" value="1"/>
</dbReference>
<dbReference type="Pfam" id="PF00005">
    <property type="entry name" value="ABC_tran"/>
    <property type="match status" value="1"/>
</dbReference>
<dbReference type="PANTHER" id="PTHR42788:SF7">
    <property type="entry name" value="NITRATE ABC TRANSPORTER ATP-BINDING PROTEIN"/>
    <property type="match status" value="1"/>
</dbReference>
<proteinExistence type="predicted"/>
<evidence type="ECO:0000256" key="6">
    <source>
        <dbReference type="ARBA" id="ARBA00023136"/>
    </source>
</evidence>
<protein>
    <submittedName>
        <fullName evidence="8">Putative ABC transport system ATP-binding protein</fullName>
    </submittedName>
</protein>
<evidence type="ECO:0000256" key="1">
    <source>
        <dbReference type="ARBA" id="ARBA00004202"/>
    </source>
</evidence>
<keyword evidence="2" id="KW-0813">Transport</keyword>
<dbReference type="Proteomes" id="UP000199073">
    <property type="component" value="Unassembled WGS sequence"/>
</dbReference>
<dbReference type="Gene3D" id="3.40.50.300">
    <property type="entry name" value="P-loop containing nucleotide triphosphate hydrolases"/>
    <property type="match status" value="1"/>
</dbReference>
<sequence length="264" mass="29139">MISLTDIIKYFHKGSVNEVFALNSINLEISEGDFVSVIGSNGAGKSTLLNCIAGVFFPDSGSIRIGGTDVTGWPEYKRARLISRVFQDPLLGTCPSATIEQNMALARLRGKKRGLGRGVKKSDRDYFREQLQKLGLGLEDRLLDKVGLLSGGQRQALTMLMATMIRPEVLLLDEHIAALDPKTANQILNLTQEIVSSIKVTTLMITHNMKHAISFGNRLIMLHQGRILLDLRGKEKEGLTVKDLLTQFYQAQGEELAMDSLLLS</sequence>
<keyword evidence="5 8" id="KW-0067">ATP-binding</keyword>
<feature type="domain" description="ABC transporter" evidence="7">
    <location>
        <begin position="2"/>
        <end position="249"/>
    </location>
</feature>
<dbReference type="OrthoDB" id="9809450at2"/>
<evidence type="ECO:0000256" key="5">
    <source>
        <dbReference type="ARBA" id="ARBA00022840"/>
    </source>
</evidence>
<dbReference type="RefSeq" id="WP_092225254.1">
    <property type="nucleotide sequence ID" value="NZ_FNJI01000032.1"/>
</dbReference>
<dbReference type="GO" id="GO:0016887">
    <property type="term" value="F:ATP hydrolysis activity"/>
    <property type="evidence" value="ECO:0007669"/>
    <property type="project" value="InterPro"/>
</dbReference>
<evidence type="ECO:0000256" key="3">
    <source>
        <dbReference type="ARBA" id="ARBA00022475"/>
    </source>
</evidence>
<comment type="subcellular location">
    <subcellularLocation>
        <location evidence="1">Cell membrane</location>
        <topology evidence="1">Peripheral membrane protein</topology>
    </subcellularLocation>
</comment>
<organism evidence="8 9">
    <name type="scientific">Desulforhopalus singaporensis</name>
    <dbReference type="NCBI Taxonomy" id="91360"/>
    <lineage>
        <taxon>Bacteria</taxon>
        <taxon>Pseudomonadati</taxon>
        <taxon>Thermodesulfobacteriota</taxon>
        <taxon>Desulfobulbia</taxon>
        <taxon>Desulfobulbales</taxon>
        <taxon>Desulfocapsaceae</taxon>
        <taxon>Desulforhopalus</taxon>
    </lineage>
</organism>
<dbReference type="GO" id="GO:0005524">
    <property type="term" value="F:ATP binding"/>
    <property type="evidence" value="ECO:0007669"/>
    <property type="project" value="UniProtKB-KW"/>
</dbReference>
<dbReference type="InterPro" id="IPR003593">
    <property type="entry name" value="AAA+_ATPase"/>
</dbReference>
<dbReference type="SUPFAM" id="SSF52540">
    <property type="entry name" value="P-loop containing nucleoside triphosphate hydrolases"/>
    <property type="match status" value="1"/>
</dbReference>
<gene>
    <name evidence="8" type="ORF">SAMN05660330_03542</name>
</gene>
<dbReference type="AlphaFoldDB" id="A0A1H0UHI4"/>
<keyword evidence="9" id="KW-1185">Reference proteome</keyword>
<dbReference type="EMBL" id="FNJI01000032">
    <property type="protein sequence ID" value="SDP65306.1"/>
    <property type="molecule type" value="Genomic_DNA"/>
</dbReference>
<dbReference type="InterPro" id="IPR003439">
    <property type="entry name" value="ABC_transporter-like_ATP-bd"/>
</dbReference>
<evidence type="ECO:0000313" key="9">
    <source>
        <dbReference type="Proteomes" id="UP000199073"/>
    </source>
</evidence>